<dbReference type="ExpressionAtlas" id="A0A1D6Q3I1">
    <property type="expression patterns" value="baseline and differential"/>
</dbReference>
<keyword evidence="4" id="KW-0808">Transferase</keyword>
<evidence type="ECO:0000259" key="3">
    <source>
        <dbReference type="Pfam" id="PF00139"/>
    </source>
</evidence>
<dbReference type="EMBL" id="CM000780">
    <property type="protein sequence ID" value="AQK53120.1"/>
    <property type="molecule type" value="Genomic_DNA"/>
</dbReference>
<dbReference type="InParanoid" id="A0A1D6Q3I1"/>
<dbReference type="InterPro" id="IPR050258">
    <property type="entry name" value="Leguminous_Lectin"/>
</dbReference>
<organism evidence="4">
    <name type="scientific">Zea mays</name>
    <name type="common">Maize</name>
    <dbReference type="NCBI Taxonomy" id="4577"/>
    <lineage>
        <taxon>Eukaryota</taxon>
        <taxon>Viridiplantae</taxon>
        <taxon>Streptophyta</taxon>
        <taxon>Embryophyta</taxon>
        <taxon>Tracheophyta</taxon>
        <taxon>Spermatophyta</taxon>
        <taxon>Magnoliopsida</taxon>
        <taxon>Liliopsida</taxon>
        <taxon>Poales</taxon>
        <taxon>Poaceae</taxon>
        <taxon>PACMAD clade</taxon>
        <taxon>Panicoideae</taxon>
        <taxon>Andropogonodae</taxon>
        <taxon>Andropogoneae</taxon>
        <taxon>Tripsacinae</taxon>
        <taxon>Zea</taxon>
    </lineage>
</organism>
<dbReference type="Pfam" id="PF00139">
    <property type="entry name" value="Lectin_legB"/>
    <property type="match status" value="1"/>
</dbReference>
<protein>
    <submittedName>
        <fullName evidence="4">Lectin-like protein kinase-like</fullName>
    </submittedName>
</protein>
<dbReference type="GO" id="GO:0016301">
    <property type="term" value="F:kinase activity"/>
    <property type="evidence" value="ECO:0007669"/>
    <property type="project" value="UniProtKB-KW"/>
</dbReference>
<evidence type="ECO:0000313" key="4">
    <source>
        <dbReference type="EMBL" id="AQK53120.1"/>
    </source>
</evidence>
<dbReference type="AlphaFoldDB" id="A0A1D6Q3I1"/>
<evidence type="ECO:0000256" key="1">
    <source>
        <dbReference type="ARBA" id="ARBA00007606"/>
    </source>
</evidence>
<keyword evidence="2" id="KW-0430">Lectin</keyword>
<dbReference type="GO" id="GO:0030246">
    <property type="term" value="F:carbohydrate binding"/>
    <property type="evidence" value="ECO:0007669"/>
    <property type="project" value="UniProtKB-KW"/>
</dbReference>
<dbReference type="PANTHER" id="PTHR32401:SF48">
    <property type="entry name" value="LEGUME LECTIN DOMAIN-CONTAINING PROTEIN"/>
    <property type="match status" value="1"/>
</dbReference>
<comment type="similarity">
    <text evidence="1">Belongs to the leguminous lectin family.</text>
</comment>
<name>A0A1D6Q3I1_MAIZE</name>
<dbReference type="InterPro" id="IPR013320">
    <property type="entry name" value="ConA-like_dom_sf"/>
</dbReference>
<feature type="domain" description="Legume lectin" evidence="3">
    <location>
        <begin position="93"/>
        <end position="233"/>
    </location>
</feature>
<reference evidence="4" key="1">
    <citation type="submission" date="2015-12" db="EMBL/GenBank/DDBJ databases">
        <title>Update maize B73 reference genome by single molecule sequencing technologies.</title>
        <authorList>
            <consortium name="Maize Genome Sequencing Project"/>
            <person name="Ware D."/>
        </authorList>
    </citation>
    <scope>NUCLEOTIDE SEQUENCE</scope>
    <source>
        <tissue evidence="4">Seedling</tissue>
    </source>
</reference>
<dbReference type="SMR" id="A0A1D6Q3I1"/>
<accession>A0A1D6Q3I1</accession>
<dbReference type="Gene3D" id="2.60.120.200">
    <property type="match status" value="2"/>
</dbReference>
<dbReference type="PANTHER" id="PTHR32401">
    <property type="entry name" value="CONCANAVALIN A-LIKE LECTIN FAMILY PROTEIN"/>
    <property type="match status" value="1"/>
</dbReference>
<dbReference type="SUPFAM" id="SSF49899">
    <property type="entry name" value="Concanavalin A-like lectins/glucanases"/>
    <property type="match status" value="1"/>
</dbReference>
<keyword evidence="4" id="KW-0418">Kinase</keyword>
<proteinExistence type="inferred from homology"/>
<sequence length="239" mass="25413">MQSTTFTGRETTSFSFPKFNQNRLQLSTNLTFTGNSTVSQGALQVTPNSGNNFSTYLANQAGRVFYSTPFVLWAAAANSNASSVVADGRRVASFSNGFAAVELDTMKQPYDPDGNHIGLDVNDVRSSSATCPLAALGIELAPGDTGASDGSNFVWVDYDGAARRLQAYISPNGTKPSAAALNASLDLSAVVAARDAYFGFSASTGTDDYQLNCVKMWNMTVEVLHDDDDDDRLPKKLSG</sequence>
<dbReference type="InterPro" id="IPR001220">
    <property type="entry name" value="Legume_lectin_dom"/>
</dbReference>
<evidence type="ECO:0000256" key="2">
    <source>
        <dbReference type="ARBA" id="ARBA00022734"/>
    </source>
</evidence>
<dbReference type="OMA" id="MAMPNTN"/>
<gene>
    <name evidence="4" type="ORF">ZEAMMB73_Zm00001d050829</name>
</gene>